<keyword evidence="3" id="KW-1185">Reference proteome</keyword>
<evidence type="ECO:0000313" key="3">
    <source>
        <dbReference type="Proteomes" id="UP001222770"/>
    </source>
</evidence>
<feature type="transmembrane region" description="Helical" evidence="1">
    <location>
        <begin position="21"/>
        <end position="43"/>
    </location>
</feature>
<keyword evidence="1" id="KW-0812">Transmembrane</keyword>
<accession>A0ABT6CH63</accession>
<name>A0ABT6CH63_9SPHN</name>
<gene>
    <name evidence="2" type="ORF">POM99_04310</name>
</gene>
<keyword evidence="1" id="KW-0472">Membrane</keyword>
<dbReference type="RefSeq" id="WP_277275573.1">
    <property type="nucleotide sequence ID" value="NZ_JAROCY010000003.1"/>
</dbReference>
<dbReference type="EMBL" id="JAROCY010000003">
    <property type="protein sequence ID" value="MDF8332415.1"/>
    <property type="molecule type" value="Genomic_DNA"/>
</dbReference>
<evidence type="ECO:0000256" key="1">
    <source>
        <dbReference type="SAM" id="Phobius"/>
    </source>
</evidence>
<keyword evidence="1" id="KW-1133">Transmembrane helix</keyword>
<evidence type="ECO:0000313" key="2">
    <source>
        <dbReference type="EMBL" id="MDF8332415.1"/>
    </source>
</evidence>
<dbReference type="Proteomes" id="UP001222770">
    <property type="component" value="Unassembled WGS sequence"/>
</dbReference>
<reference evidence="2 3" key="1">
    <citation type="submission" date="2023-03" db="EMBL/GenBank/DDBJ databases">
        <title>Novosphingobium cyanobacteriorum sp. nov., isolated from a eutrophic reservoir during the Microcystis bloom period.</title>
        <authorList>
            <person name="Kang M."/>
            <person name="Le V."/>
            <person name="Ko S.-R."/>
            <person name="Lee S.-A."/>
            <person name="Ahn C.-Y."/>
        </authorList>
    </citation>
    <scope>NUCLEOTIDE SEQUENCE [LARGE SCALE GENOMIC DNA]</scope>
    <source>
        <strain evidence="2 3">HBC54</strain>
    </source>
</reference>
<proteinExistence type="predicted"/>
<sequence length="58" mass="7009">MTQRWWKRLWLRYLFYCRQHWIIAASITLSVLWVLVQVGIQLLPLMVEFVFSAVVSLV</sequence>
<organism evidence="2 3">
    <name type="scientific">Novosphingobium cyanobacteriorum</name>
    <dbReference type="NCBI Taxonomy" id="3024215"/>
    <lineage>
        <taxon>Bacteria</taxon>
        <taxon>Pseudomonadati</taxon>
        <taxon>Pseudomonadota</taxon>
        <taxon>Alphaproteobacteria</taxon>
        <taxon>Sphingomonadales</taxon>
        <taxon>Sphingomonadaceae</taxon>
        <taxon>Novosphingobium</taxon>
    </lineage>
</organism>
<protein>
    <submittedName>
        <fullName evidence="2">Uncharacterized protein</fullName>
    </submittedName>
</protein>
<comment type="caution">
    <text evidence="2">The sequence shown here is derived from an EMBL/GenBank/DDBJ whole genome shotgun (WGS) entry which is preliminary data.</text>
</comment>